<evidence type="ECO:0000313" key="5">
    <source>
        <dbReference type="Proteomes" id="UP000886857"/>
    </source>
</evidence>
<keyword evidence="3" id="KW-0865">Zymogen</keyword>
<keyword evidence="1" id="KW-0645">Protease</keyword>
<organism evidence="4 5">
    <name type="scientific">Candidatus Limadaptatus stercoripullorum</name>
    <dbReference type="NCBI Taxonomy" id="2840846"/>
    <lineage>
        <taxon>Bacteria</taxon>
        <taxon>Bacillati</taxon>
        <taxon>Bacillota</taxon>
        <taxon>Clostridia</taxon>
        <taxon>Eubacteriales</taxon>
        <taxon>Candidatus Limadaptatus</taxon>
    </lineage>
</organism>
<dbReference type="EMBL" id="DVOE01000051">
    <property type="protein sequence ID" value="HIU98885.1"/>
    <property type="molecule type" value="Genomic_DNA"/>
</dbReference>
<comment type="caution">
    <text evidence="4">The sequence shown here is derived from an EMBL/GenBank/DDBJ whole genome shotgun (WGS) entry which is preliminary data.</text>
</comment>
<protein>
    <submittedName>
        <fullName evidence="4">GPR endopeptidase</fullName>
    </submittedName>
</protein>
<proteinExistence type="predicted"/>
<dbReference type="GO" id="GO:0006508">
    <property type="term" value="P:proteolysis"/>
    <property type="evidence" value="ECO:0007669"/>
    <property type="project" value="UniProtKB-KW"/>
</dbReference>
<evidence type="ECO:0000256" key="1">
    <source>
        <dbReference type="ARBA" id="ARBA00022670"/>
    </source>
</evidence>
<gene>
    <name evidence="4" type="ORF">IAC73_03475</name>
</gene>
<evidence type="ECO:0000256" key="3">
    <source>
        <dbReference type="ARBA" id="ARBA00023145"/>
    </source>
</evidence>
<dbReference type="Gene3D" id="3.40.50.1450">
    <property type="entry name" value="HybD-like"/>
    <property type="match status" value="1"/>
</dbReference>
<name>A0A9D1SWP9_9FIRM</name>
<dbReference type="AlphaFoldDB" id="A0A9D1SWP9"/>
<evidence type="ECO:0000256" key="2">
    <source>
        <dbReference type="ARBA" id="ARBA00022801"/>
    </source>
</evidence>
<sequence length="290" mass="29761">MLEEYLVTDMAADAMERQSLTDIASAKPLSYGIVKRTADLTSPALAKRLGREAGVYVTFDAPPSALFSDRALRSLANHLAGALVGLTGVQGAGSRVLAVGLGNDEIAADRLGDAAVKLLRVTPASAQGGKRRRVRLSAFSAGVEGVTGIRTVEVVEGVCSRVRPSCVIAIDSLATASPSRLGTSFQLTTAGITPSGGLGAGRAPVCRAALGVPVIGIGVPLVLSLRTALSDLVRDYAAATGRDADEFAARRLIGESDLSSLVVAPKDVASKVERAARVIADAVNIAFGEQ</sequence>
<dbReference type="InterPro" id="IPR023430">
    <property type="entry name" value="Pept_HybD-like_dom_sf"/>
</dbReference>
<dbReference type="Pfam" id="PF03418">
    <property type="entry name" value="Peptidase_A25"/>
    <property type="match status" value="1"/>
</dbReference>
<dbReference type="GO" id="GO:0008233">
    <property type="term" value="F:peptidase activity"/>
    <property type="evidence" value="ECO:0007669"/>
    <property type="project" value="UniProtKB-KW"/>
</dbReference>
<reference evidence="4" key="1">
    <citation type="submission" date="2020-10" db="EMBL/GenBank/DDBJ databases">
        <authorList>
            <person name="Gilroy R."/>
        </authorList>
    </citation>
    <scope>NUCLEOTIDE SEQUENCE</scope>
    <source>
        <strain evidence="4">10406</strain>
    </source>
</reference>
<dbReference type="Proteomes" id="UP000886857">
    <property type="component" value="Unassembled WGS sequence"/>
</dbReference>
<dbReference type="InterPro" id="IPR005080">
    <property type="entry name" value="Peptidase_A25"/>
</dbReference>
<evidence type="ECO:0000313" key="4">
    <source>
        <dbReference type="EMBL" id="HIU98885.1"/>
    </source>
</evidence>
<dbReference type="NCBIfam" id="TIGR01441">
    <property type="entry name" value="GPR"/>
    <property type="match status" value="1"/>
</dbReference>
<dbReference type="GO" id="GO:0009847">
    <property type="term" value="P:spore germination"/>
    <property type="evidence" value="ECO:0007669"/>
    <property type="project" value="InterPro"/>
</dbReference>
<dbReference type="SUPFAM" id="SSF53163">
    <property type="entry name" value="HybD-like"/>
    <property type="match status" value="1"/>
</dbReference>
<keyword evidence="2" id="KW-0378">Hydrolase</keyword>
<reference evidence="4" key="2">
    <citation type="journal article" date="2021" name="PeerJ">
        <title>Extensive microbial diversity within the chicken gut microbiome revealed by metagenomics and culture.</title>
        <authorList>
            <person name="Gilroy R."/>
            <person name="Ravi A."/>
            <person name="Getino M."/>
            <person name="Pursley I."/>
            <person name="Horton D.L."/>
            <person name="Alikhan N.F."/>
            <person name="Baker D."/>
            <person name="Gharbi K."/>
            <person name="Hall N."/>
            <person name="Watson M."/>
            <person name="Adriaenssens E.M."/>
            <person name="Foster-Nyarko E."/>
            <person name="Jarju S."/>
            <person name="Secka A."/>
            <person name="Antonio M."/>
            <person name="Oren A."/>
            <person name="Chaudhuri R.R."/>
            <person name="La Ragione R."/>
            <person name="Hildebrand F."/>
            <person name="Pallen M.J."/>
        </authorList>
    </citation>
    <scope>NUCLEOTIDE SEQUENCE</scope>
    <source>
        <strain evidence="4">10406</strain>
    </source>
</reference>
<accession>A0A9D1SWP9</accession>